<dbReference type="InterPro" id="IPR052028">
    <property type="entry name" value="HipA_Ser/Thr_kinase"/>
</dbReference>
<protein>
    <submittedName>
        <fullName evidence="6">HipA domain-containing protein</fullName>
    </submittedName>
</protein>
<keyword evidence="7" id="KW-1185">Reference proteome</keyword>
<feature type="domain" description="HipA N-terminal subdomain 1" evidence="5">
    <location>
        <begin position="6"/>
        <end position="104"/>
    </location>
</feature>
<dbReference type="Pfam" id="PF07804">
    <property type="entry name" value="HipA_C"/>
    <property type="match status" value="1"/>
</dbReference>
<dbReference type="Proteomes" id="UP001169027">
    <property type="component" value="Unassembled WGS sequence"/>
</dbReference>
<proteinExistence type="inferred from homology"/>
<evidence type="ECO:0000259" key="4">
    <source>
        <dbReference type="Pfam" id="PF07804"/>
    </source>
</evidence>
<evidence type="ECO:0000256" key="3">
    <source>
        <dbReference type="ARBA" id="ARBA00022777"/>
    </source>
</evidence>
<sequence>MDGYILDVYAGGVRVGTLGYDQAQDSFQFSYASAWLALPSRYPLSPHLPLEGGAAPLAIRRFLENLLPEGEALVVAANDARVARNNVFGLLRHLGHETAGALSFVAAGQVPAEQERLRRQLPFEELQARIDNRANEPFNRWDGKVRMSIAGHQDKLLVAIDDGELFLVDGALSSTHILKPEPAREAAPCMVANEHFCMQLANRISMRRWKAPCAAQVNILRVPSPVLSIERFDRRGTPAGVERLHIIDGCQALDLSVSAKYERNVGEQPDVRHIRDGASFEKLGTLRPGFVQPALAMQRLVLWAVTTLLFGNSDSHGKNISFFVDRTGLTPTPLYDLVSVVQYEAFHHDLAMAFGDEFELDAVLSFAIADFCVRMGVDRRYFARELTRLCEFALQEAPAQAADPAYTGDEVAFVQNLAQFVDTRARALLAMARDIPKFAADSF</sequence>
<dbReference type="EMBL" id="JAUKVY010000012">
    <property type="protein sequence ID" value="MDO1534188.1"/>
    <property type="molecule type" value="Genomic_DNA"/>
</dbReference>
<comment type="similarity">
    <text evidence="1">Belongs to the HipA Ser/Thr kinase family.</text>
</comment>
<reference evidence="6" key="1">
    <citation type="submission" date="2023-06" db="EMBL/GenBank/DDBJ databases">
        <authorList>
            <person name="Jiang Y."/>
            <person name="Liu Q."/>
        </authorList>
    </citation>
    <scope>NUCLEOTIDE SEQUENCE</scope>
    <source>
        <strain evidence="6">CGMCC 1.12090</strain>
    </source>
</reference>
<dbReference type="PANTHER" id="PTHR37419">
    <property type="entry name" value="SERINE/THREONINE-PROTEIN KINASE TOXIN HIPA"/>
    <property type="match status" value="1"/>
</dbReference>
<gene>
    <name evidence="6" type="ORF">Q2T77_18025</name>
</gene>
<dbReference type="InterPro" id="IPR017508">
    <property type="entry name" value="HipA_N1"/>
</dbReference>
<organism evidence="6 7">
    <name type="scientific">Variovorax ginsengisoli</name>
    <dbReference type="NCBI Taxonomy" id="363844"/>
    <lineage>
        <taxon>Bacteria</taxon>
        <taxon>Pseudomonadati</taxon>
        <taxon>Pseudomonadota</taxon>
        <taxon>Betaproteobacteria</taxon>
        <taxon>Burkholderiales</taxon>
        <taxon>Comamonadaceae</taxon>
        <taxon>Variovorax</taxon>
    </lineage>
</organism>
<feature type="domain" description="HipA-like C-terminal" evidence="4">
    <location>
        <begin position="147"/>
        <end position="390"/>
    </location>
</feature>
<keyword evidence="2" id="KW-0808">Transferase</keyword>
<evidence type="ECO:0000256" key="2">
    <source>
        <dbReference type="ARBA" id="ARBA00022679"/>
    </source>
</evidence>
<dbReference type="RefSeq" id="WP_301811525.1">
    <property type="nucleotide sequence ID" value="NZ_JAUJZH010000012.1"/>
</dbReference>
<evidence type="ECO:0000313" key="7">
    <source>
        <dbReference type="Proteomes" id="UP001169027"/>
    </source>
</evidence>
<dbReference type="InterPro" id="IPR012893">
    <property type="entry name" value="HipA-like_C"/>
</dbReference>
<evidence type="ECO:0000313" key="6">
    <source>
        <dbReference type="EMBL" id="MDO1534188.1"/>
    </source>
</evidence>
<name>A0ABT8S5U2_9BURK</name>
<dbReference type="NCBIfam" id="TIGR03071">
    <property type="entry name" value="couple_hipA"/>
    <property type="match status" value="1"/>
</dbReference>
<evidence type="ECO:0000259" key="5">
    <source>
        <dbReference type="Pfam" id="PF13657"/>
    </source>
</evidence>
<dbReference type="PANTHER" id="PTHR37419:SF1">
    <property type="entry name" value="SERINE_THREONINE-PROTEIN KINASE TOXIN HIPA"/>
    <property type="match status" value="1"/>
</dbReference>
<accession>A0ABT8S5U2</accession>
<keyword evidence="3" id="KW-0418">Kinase</keyword>
<dbReference type="Pfam" id="PF13657">
    <property type="entry name" value="Couple_hipA"/>
    <property type="match status" value="1"/>
</dbReference>
<evidence type="ECO:0000256" key="1">
    <source>
        <dbReference type="ARBA" id="ARBA00010164"/>
    </source>
</evidence>
<comment type="caution">
    <text evidence="6">The sequence shown here is derived from an EMBL/GenBank/DDBJ whole genome shotgun (WGS) entry which is preliminary data.</text>
</comment>